<accession>A0A7E4VB71</accession>
<dbReference type="Proteomes" id="UP000492821">
    <property type="component" value="Unassembled WGS sequence"/>
</dbReference>
<proteinExistence type="predicted"/>
<sequence>MYGYGTYGYGFNPTTGEDLNPNVQKHQSFYPRVNPQHPSRRTVAQPPAPFYPFKAPSQTDFGHLPQYPPNQAFVDEHSYVYPMAQYDHTSGTMQYHHQYIPTPYNYPVLTPGVSFAQHPFFANPSTQNIKTEPLDEQEAYNGEYEGGESVDATVDALSTLSMTSEEERTFSAQYDEFNVTKSSGGNNNGPVMNPLQPYVCNLNGHHTVTQVVQTEVSEPFYDYAEPQEYEWPQESDYTIQPDEAVTTEASDFQEPVYQNCDAEFVDYMVGLEDFKQHYTCTDF</sequence>
<dbReference type="AlphaFoldDB" id="A0A7E4VB71"/>
<dbReference type="WBParaSite" id="Pan_g18855.t1">
    <property type="protein sequence ID" value="Pan_g18855.t1"/>
    <property type="gene ID" value="Pan_g18855"/>
</dbReference>
<organism evidence="1 2">
    <name type="scientific">Panagrellus redivivus</name>
    <name type="common">Microworm</name>
    <dbReference type="NCBI Taxonomy" id="6233"/>
    <lineage>
        <taxon>Eukaryota</taxon>
        <taxon>Metazoa</taxon>
        <taxon>Ecdysozoa</taxon>
        <taxon>Nematoda</taxon>
        <taxon>Chromadorea</taxon>
        <taxon>Rhabditida</taxon>
        <taxon>Tylenchina</taxon>
        <taxon>Panagrolaimomorpha</taxon>
        <taxon>Panagrolaimoidea</taxon>
        <taxon>Panagrolaimidae</taxon>
        <taxon>Panagrellus</taxon>
    </lineage>
</organism>
<evidence type="ECO:0000313" key="2">
    <source>
        <dbReference type="WBParaSite" id="Pan_g18855.t1"/>
    </source>
</evidence>
<reference evidence="1" key="1">
    <citation type="journal article" date="2013" name="Genetics">
        <title>The draft genome and transcriptome of Panagrellus redivivus are shaped by the harsh demands of a free-living lifestyle.</title>
        <authorList>
            <person name="Srinivasan J."/>
            <person name="Dillman A.R."/>
            <person name="Macchietto M.G."/>
            <person name="Heikkinen L."/>
            <person name="Lakso M."/>
            <person name="Fracchia K.M."/>
            <person name="Antoshechkin I."/>
            <person name="Mortazavi A."/>
            <person name="Wong G."/>
            <person name="Sternberg P.W."/>
        </authorList>
    </citation>
    <scope>NUCLEOTIDE SEQUENCE [LARGE SCALE GENOMIC DNA]</scope>
    <source>
        <strain evidence="1">MT8872</strain>
    </source>
</reference>
<protein>
    <submittedName>
        <fullName evidence="2">YTH domain-containing protein</fullName>
    </submittedName>
</protein>
<keyword evidence="1" id="KW-1185">Reference proteome</keyword>
<reference evidence="2" key="2">
    <citation type="submission" date="2020-10" db="UniProtKB">
        <authorList>
            <consortium name="WormBaseParasite"/>
        </authorList>
    </citation>
    <scope>IDENTIFICATION</scope>
</reference>
<name>A0A7E4VB71_PANRE</name>
<evidence type="ECO:0000313" key="1">
    <source>
        <dbReference type="Proteomes" id="UP000492821"/>
    </source>
</evidence>